<dbReference type="RefSeq" id="WP_092264223.1">
    <property type="nucleotide sequence ID" value="NZ_FNZA01000006.1"/>
</dbReference>
<dbReference type="InterPro" id="IPR029016">
    <property type="entry name" value="GAF-like_dom_sf"/>
</dbReference>
<dbReference type="SUPFAM" id="SSF55073">
    <property type="entry name" value="Nucleotide cyclase"/>
    <property type="match status" value="1"/>
</dbReference>
<dbReference type="PROSITE" id="PS50887">
    <property type="entry name" value="GGDEF"/>
    <property type="match status" value="1"/>
</dbReference>
<feature type="domain" description="GGDEF" evidence="1">
    <location>
        <begin position="433"/>
        <end position="562"/>
    </location>
</feature>
<dbReference type="InterPro" id="IPR003018">
    <property type="entry name" value="GAF"/>
</dbReference>
<keyword evidence="3" id="KW-1185">Reference proteome</keyword>
<dbReference type="InterPro" id="IPR050469">
    <property type="entry name" value="Diguanylate_Cyclase"/>
</dbReference>
<dbReference type="STRING" id="856736.SAMN04488058_10615"/>
<dbReference type="EMBL" id="FNZA01000006">
    <property type="protein sequence ID" value="SEJ31379.1"/>
    <property type="molecule type" value="Genomic_DNA"/>
</dbReference>
<dbReference type="Pfam" id="PF00990">
    <property type="entry name" value="GGDEF"/>
    <property type="match status" value="1"/>
</dbReference>
<dbReference type="GO" id="GO:0052621">
    <property type="term" value="F:diguanylate cyclase activity"/>
    <property type="evidence" value="ECO:0007669"/>
    <property type="project" value="TreeGrafter"/>
</dbReference>
<dbReference type="GO" id="GO:0005886">
    <property type="term" value="C:plasma membrane"/>
    <property type="evidence" value="ECO:0007669"/>
    <property type="project" value="TreeGrafter"/>
</dbReference>
<dbReference type="Gene3D" id="3.30.70.270">
    <property type="match status" value="1"/>
</dbReference>
<dbReference type="NCBIfam" id="TIGR00254">
    <property type="entry name" value="GGDEF"/>
    <property type="match status" value="1"/>
</dbReference>
<dbReference type="AlphaFoldDB" id="A0A1H6XQQ0"/>
<dbReference type="SUPFAM" id="SSF55781">
    <property type="entry name" value="GAF domain-like"/>
    <property type="match status" value="1"/>
</dbReference>
<dbReference type="InterPro" id="IPR000160">
    <property type="entry name" value="GGDEF_dom"/>
</dbReference>
<dbReference type="GO" id="GO:0043709">
    <property type="term" value="P:cell adhesion involved in single-species biofilm formation"/>
    <property type="evidence" value="ECO:0007669"/>
    <property type="project" value="TreeGrafter"/>
</dbReference>
<protein>
    <submittedName>
        <fullName evidence="2">Diguanylate cyclase (GGDEF) domain-containing protein</fullName>
    </submittedName>
</protein>
<name>A0A1H6XQQ0_9DEIO</name>
<dbReference type="InterPro" id="IPR043128">
    <property type="entry name" value="Rev_trsase/Diguanyl_cyclase"/>
</dbReference>
<evidence type="ECO:0000313" key="2">
    <source>
        <dbReference type="EMBL" id="SEJ31379.1"/>
    </source>
</evidence>
<evidence type="ECO:0000259" key="1">
    <source>
        <dbReference type="PROSITE" id="PS50887"/>
    </source>
</evidence>
<proteinExistence type="predicted"/>
<dbReference type="Proteomes" id="UP000199223">
    <property type="component" value="Unassembled WGS sequence"/>
</dbReference>
<sequence>MTATSPYERLLPTLLVCRTLADLHAALVKGLAQEWPGQVALGTPQNWALEWRGEEPAPEAFGRVCQAVDHLRAVLGQLERSARLDELALKFMGRGTDPQAVRETLERLRDEFSLTHIQVLRDQWGGLRPEPLWALGAQSGSDGPFEPLPPAAFSRPEVLTCRSGQLLVRSDGLLLPVGSRWRPRLALWFAAAGRTWPGDVQRQLMRLGRAAGVEAERIQTERRLRVLLSMQRQLLDGNPEDAYRPLLVHALQLIPGAESGSLLVLEGKRFRYAAAVTFDEGELGSVTFSIEETRDGWYGLGLSAWQRGVPRILRGPSLQVQASGFQRGGVQHGGVLPSVHSIASTIGVPILHHGEVYAFLNIDSHTDPDAFGKDSVEVAASFATQAALLLHEAWQRRRVWQAARTDVLTGLPNRRAFTEQLAQEAERSGQENTPLSLLIGDLAQFKAINDAAGHMAGDAALVEVAEVLCRCAPPGTQAFRWAGDEFALLLPGITLEQAEVVKAQITAELSGRFSGAQPLRLTMGAAQLSSGDPYGHALLQAADAAMYTEKRRHSRSYDLTCL</sequence>
<evidence type="ECO:0000313" key="3">
    <source>
        <dbReference type="Proteomes" id="UP000199223"/>
    </source>
</evidence>
<dbReference type="SMART" id="SM00267">
    <property type="entry name" value="GGDEF"/>
    <property type="match status" value="1"/>
</dbReference>
<reference evidence="3" key="1">
    <citation type="submission" date="2016-10" db="EMBL/GenBank/DDBJ databases">
        <authorList>
            <person name="Varghese N."/>
            <person name="Submissions S."/>
        </authorList>
    </citation>
    <scope>NUCLEOTIDE SEQUENCE [LARGE SCALE GENOMIC DNA]</scope>
    <source>
        <strain evidence="3">CGMCC 1.10218</strain>
    </source>
</reference>
<dbReference type="OrthoDB" id="59820at2"/>
<dbReference type="InterPro" id="IPR029787">
    <property type="entry name" value="Nucleotide_cyclase"/>
</dbReference>
<dbReference type="Pfam" id="PF13185">
    <property type="entry name" value="GAF_2"/>
    <property type="match status" value="1"/>
</dbReference>
<accession>A0A1H6XQQ0</accession>
<dbReference type="Gene3D" id="3.30.450.40">
    <property type="match status" value="1"/>
</dbReference>
<dbReference type="PANTHER" id="PTHR45138:SF24">
    <property type="entry name" value="DIGUANYLATE CYCLASE DGCC-RELATED"/>
    <property type="match status" value="1"/>
</dbReference>
<gene>
    <name evidence="2" type="ORF">SAMN04488058_10615</name>
</gene>
<dbReference type="PANTHER" id="PTHR45138">
    <property type="entry name" value="REGULATORY COMPONENTS OF SENSORY TRANSDUCTION SYSTEM"/>
    <property type="match status" value="1"/>
</dbReference>
<dbReference type="GO" id="GO:1902201">
    <property type="term" value="P:negative regulation of bacterial-type flagellum-dependent cell motility"/>
    <property type="evidence" value="ECO:0007669"/>
    <property type="project" value="TreeGrafter"/>
</dbReference>
<organism evidence="2 3">
    <name type="scientific">Deinococcus reticulitermitis</name>
    <dbReference type="NCBI Taxonomy" id="856736"/>
    <lineage>
        <taxon>Bacteria</taxon>
        <taxon>Thermotogati</taxon>
        <taxon>Deinococcota</taxon>
        <taxon>Deinococci</taxon>
        <taxon>Deinococcales</taxon>
        <taxon>Deinococcaceae</taxon>
        <taxon>Deinococcus</taxon>
    </lineage>
</organism>
<dbReference type="CDD" id="cd01949">
    <property type="entry name" value="GGDEF"/>
    <property type="match status" value="1"/>
</dbReference>